<comment type="subcellular location">
    <subcellularLocation>
        <location evidence="1 7">Cytoplasm</location>
        <location evidence="1 7">Cytoskeleton</location>
    </subcellularLocation>
</comment>
<evidence type="ECO:0000313" key="11">
    <source>
        <dbReference type="Proteomes" id="UP000287033"/>
    </source>
</evidence>
<dbReference type="GO" id="GO:0008017">
    <property type="term" value="F:microtubule binding"/>
    <property type="evidence" value="ECO:0007669"/>
    <property type="project" value="InterPro"/>
</dbReference>
<feature type="compositionally biased region" description="Basic and acidic residues" evidence="8">
    <location>
        <begin position="696"/>
        <end position="721"/>
    </location>
</feature>
<feature type="region of interest" description="Disordered" evidence="8">
    <location>
        <begin position="1793"/>
        <end position="1820"/>
    </location>
</feature>
<name>A0A401SRW5_CHIPU</name>
<dbReference type="OrthoDB" id="9378527at2759"/>
<keyword evidence="4 7" id="KW-0493">Microtubule</keyword>
<feature type="region of interest" description="Disordered" evidence="8">
    <location>
        <begin position="468"/>
        <end position="490"/>
    </location>
</feature>
<keyword evidence="3" id="KW-0597">Phosphoprotein</keyword>
<keyword evidence="5" id="KW-0677">Repeat</keyword>
<evidence type="ECO:0000256" key="3">
    <source>
        <dbReference type="ARBA" id="ARBA00022553"/>
    </source>
</evidence>
<gene>
    <name evidence="10" type="ORF">chiPu_0011607</name>
</gene>
<feature type="compositionally biased region" description="Polar residues" evidence="8">
    <location>
        <begin position="472"/>
        <end position="490"/>
    </location>
</feature>
<feature type="compositionally biased region" description="Polar residues" evidence="8">
    <location>
        <begin position="304"/>
        <end position="319"/>
    </location>
</feature>
<feature type="compositionally biased region" description="Low complexity" evidence="8">
    <location>
        <begin position="1955"/>
        <end position="1995"/>
    </location>
</feature>
<feature type="region of interest" description="Disordered" evidence="8">
    <location>
        <begin position="1"/>
        <end position="27"/>
    </location>
</feature>
<feature type="compositionally biased region" description="Polar residues" evidence="8">
    <location>
        <begin position="2174"/>
        <end position="2196"/>
    </location>
</feature>
<dbReference type="Proteomes" id="UP000287033">
    <property type="component" value="Unassembled WGS sequence"/>
</dbReference>
<organism evidence="10 11">
    <name type="scientific">Chiloscyllium punctatum</name>
    <name type="common">Brownbanded bambooshark</name>
    <name type="synonym">Hemiscyllium punctatum</name>
    <dbReference type="NCBI Taxonomy" id="137246"/>
    <lineage>
        <taxon>Eukaryota</taxon>
        <taxon>Metazoa</taxon>
        <taxon>Chordata</taxon>
        <taxon>Craniata</taxon>
        <taxon>Vertebrata</taxon>
        <taxon>Chondrichthyes</taxon>
        <taxon>Elasmobranchii</taxon>
        <taxon>Galeomorphii</taxon>
        <taxon>Galeoidea</taxon>
        <taxon>Orectolobiformes</taxon>
        <taxon>Hemiscylliidae</taxon>
        <taxon>Chiloscyllium</taxon>
    </lineage>
</organism>
<keyword evidence="2 7" id="KW-0963">Cytoplasm</keyword>
<feature type="region of interest" description="Disordered" evidence="8">
    <location>
        <begin position="300"/>
        <end position="320"/>
    </location>
</feature>
<feature type="compositionally biased region" description="Basic and acidic residues" evidence="8">
    <location>
        <begin position="1293"/>
        <end position="1303"/>
    </location>
</feature>
<evidence type="ECO:0000313" key="10">
    <source>
        <dbReference type="EMBL" id="GCC33139.1"/>
    </source>
</evidence>
<dbReference type="GO" id="GO:0043005">
    <property type="term" value="C:neuron projection"/>
    <property type="evidence" value="ECO:0007669"/>
    <property type="project" value="TreeGrafter"/>
</dbReference>
<feature type="compositionally biased region" description="Basic and acidic residues" evidence="8">
    <location>
        <begin position="1188"/>
        <end position="1198"/>
    </location>
</feature>
<protein>
    <recommendedName>
        <fullName evidence="7">Microtubule-associated protein</fullName>
    </recommendedName>
</protein>
<dbReference type="GO" id="GO:0000226">
    <property type="term" value="P:microtubule cytoskeleton organization"/>
    <property type="evidence" value="ECO:0007669"/>
    <property type="project" value="TreeGrafter"/>
</dbReference>
<feature type="domain" description="MAP2/Tau projection" evidence="9">
    <location>
        <begin position="678"/>
        <end position="1106"/>
    </location>
</feature>
<evidence type="ECO:0000256" key="8">
    <source>
        <dbReference type="SAM" id="MobiDB-lite"/>
    </source>
</evidence>
<feature type="compositionally biased region" description="Polar residues" evidence="8">
    <location>
        <begin position="1932"/>
        <end position="1947"/>
    </location>
</feature>
<evidence type="ECO:0000256" key="2">
    <source>
        <dbReference type="ARBA" id="ARBA00022490"/>
    </source>
</evidence>
<dbReference type="InterPro" id="IPR013588">
    <property type="entry name" value="MAP2_projctn"/>
</dbReference>
<dbReference type="Pfam" id="PF00418">
    <property type="entry name" value="Tubulin-binding"/>
    <property type="match status" value="4"/>
</dbReference>
<dbReference type="PANTHER" id="PTHR11501:SF15">
    <property type="entry name" value="MICROTUBULE-ASSOCIATED PROTEIN 2"/>
    <property type="match status" value="1"/>
</dbReference>
<evidence type="ECO:0000256" key="7">
    <source>
        <dbReference type="RuleBase" id="RU000686"/>
    </source>
</evidence>
<dbReference type="EMBL" id="BEZZ01000488">
    <property type="protein sequence ID" value="GCC33139.1"/>
    <property type="molecule type" value="Genomic_DNA"/>
</dbReference>
<proteinExistence type="predicted"/>
<feature type="region of interest" description="Disordered" evidence="8">
    <location>
        <begin position="1264"/>
        <end position="1329"/>
    </location>
</feature>
<evidence type="ECO:0000256" key="6">
    <source>
        <dbReference type="ARBA" id="ARBA00023212"/>
    </source>
</evidence>
<dbReference type="PROSITE" id="PS51491">
    <property type="entry name" value="TAU_MAP_2"/>
    <property type="match status" value="4"/>
</dbReference>
<feature type="compositionally biased region" description="Basic and acidic residues" evidence="8">
    <location>
        <begin position="1313"/>
        <end position="1324"/>
    </location>
</feature>
<reference evidence="10 11" key="1">
    <citation type="journal article" date="2018" name="Nat. Ecol. Evol.">
        <title>Shark genomes provide insights into elasmobranch evolution and the origin of vertebrates.</title>
        <authorList>
            <person name="Hara Y"/>
            <person name="Yamaguchi K"/>
            <person name="Onimaru K"/>
            <person name="Kadota M"/>
            <person name="Koyanagi M"/>
            <person name="Keeley SD"/>
            <person name="Tatsumi K"/>
            <person name="Tanaka K"/>
            <person name="Motone F"/>
            <person name="Kageyama Y"/>
            <person name="Nozu R"/>
            <person name="Adachi N"/>
            <person name="Nishimura O"/>
            <person name="Nakagawa R"/>
            <person name="Tanegashima C"/>
            <person name="Kiyatake I"/>
            <person name="Matsumoto R"/>
            <person name="Murakumo K"/>
            <person name="Nishida K"/>
            <person name="Terakita A"/>
            <person name="Kuratani S"/>
            <person name="Sato K"/>
            <person name="Hyodo S Kuraku.S."/>
        </authorList>
    </citation>
    <scope>NUCLEOTIDE SEQUENCE [LARGE SCALE GENOMIC DNA]</scope>
</reference>
<feature type="region of interest" description="Disordered" evidence="8">
    <location>
        <begin position="2173"/>
        <end position="2196"/>
    </location>
</feature>
<feature type="compositionally biased region" description="Basic and acidic residues" evidence="8">
    <location>
        <begin position="1805"/>
        <end position="1815"/>
    </location>
</feature>
<dbReference type="PANTHER" id="PTHR11501">
    <property type="entry name" value="MICROTUBULE-ASSOCIATED PROTEIN"/>
    <property type="match status" value="1"/>
</dbReference>
<dbReference type="OMA" id="FDQERKV"/>
<dbReference type="InterPro" id="IPR027324">
    <property type="entry name" value="MAP2/MAP4/Tau"/>
</dbReference>
<feature type="region of interest" description="Disordered" evidence="8">
    <location>
        <begin position="1862"/>
        <end position="2000"/>
    </location>
</feature>
<accession>A0A401SRW5</accession>
<dbReference type="InterPro" id="IPR001084">
    <property type="entry name" value="MAP_tubulin-bd_rpt"/>
</dbReference>
<dbReference type="STRING" id="137246.A0A401SRW5"/>
<feature type="domain" description="MAP2/Tau projection" evidence="9">
    <location>
        <begin position="1584"/>
        <end position="1844"/>
    </location>
</feature>
<evidence type="ECO:0000256" key="5">
    <source>
        <dbReference type="ARBA" id="ARBA00022737"/>
    </source>
</evidence>
<keyword evidence="6 7" id="KW-0206">Cytoskeleton</keyword>
<feature type="region of interest" description="Disordered" evidence="8">
    <location>
        <begin position="695"/>
        <end position="721"/>
    </location>
</feature>
<feature type="compositionally biased region" description="Polar residues" evidence="8">
    <location>
        <begin position="1200"/>
        <end position="1211"/>
    </location>
</feature>
<comment type="caution">
    <text evidence="10">The sequence shown here is derived from an EMBL/GenBank/DDBJ whole genome shotgun (WGS) entry which is preliminary data.</text>
</comment>
<feature type="region of interest" description="Disordered" evidence="8">
    <location>
        <begin position="1383"/>
        <end position="1410"/>
    </location>
</feature>
<dbReference type="GO" id="GO:0031175">
    <property type="term" value="P:neuron projection development"/>
    <property type="evidence" value="ECO:0007669"/>
    <property type="project" value="TreeGrafter"/>
</dbReference>
<feature type="compositionally biased region" description="Basic and acidic residues" evidence="8">
    <location>
        <begin position="1866"/>
        <end position="1883"/>
    </location>
</feature>
<feature type="region of interest" description="Disordered" evidence="8">
    <location>
        <begin position="1185"/>
        <end position="1215"/>
    </location>
</feature>
<dbReference type="Pfam" id="PF08377">
    <property type="entry name" value="MAP2_projctn"/>
    <property type="match status" value="2"/>
</dbReference>
<dbReference type="PROSITE" id="PS00229">
    <property type="entry name" value="TAU_MAP_1"/>
    <property type="match status" value="1"/>
</dbReference>
<dbReference type="GO" id="GO:0005874">
    <property type="term" value="C:microtubule"/>
    <property type="evidence" value="ECO:0007669"/>
    <property type="project" value="UniProtKB-KW"/>
</dbReference>
<keyword evidence="11" id="KW-1185">Reference proteome</keyword>
<feature type="region of interest" description="Disordered" evidence="8">
    <location>
        <begin position="2132"/>
        <end position="2151"/>
    </location>
</feature>
<evidence type="ECO:0000259" key="9">
    <source>
        <dbReference type="Pfam" id="PF08377"/>
    </source>
</evidence>
<evidence type="ECO:0000256" key="1">
    <source>
        <dbReference type="ARBA" id="ARBA00004245"/>
    </source>
</evidence>
<evidence type="ECO:0000256" key="4">
    <source>
        <dbReference type="ARBA" id="ARBA00022701"/>
    </source>
</evidence>
<sequence>MSKVRLISQIRKRERSPSELRAQAGGQAAYTVSQANGINGKLTARDGATAASGRNFDIKSIPAPEEVISARIVQEVTAEAVAVLKGEQVQDTLPREQTSDVGIEVKAKPLQRCSSYQPATTQEKRKLLAPSISVSVHDEEPYNSDEEYYEHPLFSSQWTATSTLPSATVQQADELYSQDKEKVVESPASDEEEPALALKQEHVQEQWSAEHLVQAEAGAQAQDSKCMEATSSTEDSVPAEIPNGKGVILREFESLEELPPSVEDMLSATKMYKLSTSGESSVTCGERPSLQEVPVTEVKDKNIPEQQKSDLSPLSTLNKYNDDGIQTAEEAASKKQDLTSAADLQTESVPISFKKAQPLEDLALSNVETTTSHHANSLQRNVCEDECISMVAAENKAIQMQPDSAKKADEIFKPQNTLEDALPGKSVLDHSKKILDSFETPDSSKQSSTGISDTDICAQDVEIAAAKDSLNDSDGVSQKEQSATGMTVTNDNYVLPPLEEKIDLVAITTSVIESKVQNVLQENQQVHEELHKDKLPVIAHSAIEDQALESSSDKRKNTPDTIKLVEHIADVFSMPEDRLESVEYSSTDSAQHHFEHLNGKPTVETMYSTTDLLQTEYSKHASDQQPTNLPFKDIGKASVEVSEVYQLPDAMTVQSYVAESKLDVQHGMHPITSDSLLSHESMLERVKQEPCSMDSNIKKVDDAPTKTEEKGIQREKVKEKEIEPQNICPLSDSNVYSDKTVRSFTSTTIQNKQYDTFTVCLKEKVEENQPEISKYFETFVLKDDGENGTKPPEDGYYEMTITNEKNSRFPHVVPQFSDTLHEKSEVDAHKVENDVSAEGIHYSTLAQTSVPPVDVQAKVLPADVQAKALPLEDKFTVEIETPLPIQRSHLAKEELPTVISQQTNSSADANIDKELQKLVLNLPAAPLDSIALEVETESQGPPESLSPLASDILACTRGMSLEESAEFFPVTTPAEEKQVYFPVEVEKDKTVSVSKEISTEESLKLDAQFAYPHALKDDYKNDTVVVPDLPEMLDLGVTRTRLSSEGTETDVVRRASMPCESPTENIASGSEALTESIKLIIKNVNQAEEMGYCVFEYSAPLPTPEEVKSPLEDGSIFLHQIRAASQPIDEESIRRQIDVNKQKEDSHFRISTLSEDRELKIDTILEAQSEVKTDETVLLSVSSQIAKSEPDHLPEDPALRQSSTQNESITIDAQKVPKDVSPIKLRDDKTENVNESNDLFDLQSNVVLQTSLKAEFVDYKLSEKETSPQEHVQSNLVDKPGPSLPSDVTVESFKLKTTDRQQPERSVLVQEQTRPKKVLEDKPRPTLPRQDNVLDVDIEIDSIDHTIFQQTPPIQDSVQFKNISEDESRPRLPAEEIVAEALSQEGSEKAVSAQELPQHQETVEAKSSPLTKADILETGIKMETADKVLSKKTPEKEITQLSETMIASTEPNLPGKATVSEVSFEVEQIDQVAGKVAPAPEPIQLNNIMEDDTKPHLPSNDIAPSDDIEIVHYDHKVIEKSSPTQEIIQTEKGVKDVVMLGLSSDVAECVIAPTEQTMECKTGPAPGKVSEAESGDQQILVVSVQEPAEAQQTMKEEVKSNLLFDVPVPEIVLHEDPGDYEASENTRVEEEERGIVESVITVEDDIITVVQTTLEGGKDVGHNVRFAMPDDDVEDIFTPTEQTQSTEGQSYESPAKAVQIAIIPEKIEIPTDLKEDESIDESVMDTDSLWMDTQDEESIILSQPAAVTKQEKTEKEFISLSSDKPRKGKVLKTGKNRVSTPERKIIKKDISTVSKEDKKRRKAYKKSELTKKSEIQTRSPSRKIILKPAVRYHRPTHVPCSKRKQTASGSVEGAYVIDQKFSVAKQPKERMTDAAMRSPEKRSALPRPSSILSTRRAPPEEKDAHFVPATSPVYPAPRRPTTIRTEPRNDQRGQGVTRSRAHTSAGSEPTRTRSARSGTATPSTPGSTAVTPGTPPSYSRTPGSRTPRTPGTPGTHKSPILVPTERKVAIIRTPPKSPLTPKQLRVINQPMPDLKNIKSKIGSIDNLKHQPRGGQVHIANVKPDFSHIQPKCGSMDNVRYSPLVGNVQIVTKKIDVSHITSKCGSFSNIHYRPGGGHVRIESQKLDFKEKAQSKVGSLDNTRHTPGGGNVKIESHKLSFRENAKARVDHGADIITQSPGRSGATTPHRLSNVSSSGSINLMESPQLATLADDVTAALAKQGL</sequence>